<evidence type="ECO:0000313" key="3">
    <source>
        <dbReference type="Proteomes" id="UP000677228"/>
    </source>
</evidence>
<proteinExistence type="predicted"/>
<dbReference type="EMBL" id="CAJNOK010006423">
    <property type="protein sequence ID" value="CAF1003320.1"/>
    <property type="molecule type" value="Genomic_DNA"/>
</dbReference>
<sequence>MRLHITFPNESGWPLNNYKYDNNNYDNQYYYSPSYSRLYRYNNNRYYNNRNRSSYYNNHQEQQRLFSDNSNSYYYNLNNQNETQNSNNNSFNSKKFQAQFQQPVRFHPAAAQQQQQLQLQADAQTFIPPLMQTIPNYLQQQQIYPQTSIQQSPQQQLQYVQPLPLISNNQTTAPVYNLHQ</sequence>
<organism evidence="1 3">
    <name type="scientific">Didymodactylos carnosus</name>
    <dbReference type="NCBI Taxonomy" id="1234261"/>
    <lineage>
        <taxon>Eukaryota</taxon>
        <taxon>Metazoa</taxon>
        <taxon>Spiralia</taxon>
        <taxon>Gnathifera</taxon>
        <taxon>Rotifera</taxon>
        <taxon>Eurotatoria</taxon>
        <taxon>Bdelloidea</taxon>
        <taxon>Philodinida</taxon>
        <taxon>Philodinidae</taxon>
        <taxon>Didymodactylos</taxon>
    </lineage>
</organism>
<dbReference type="AlphaFoldDB" id="A0A8S2DQE6"/>
<accession>A0A8S2DQE6</accession>
<dbReference type="EMBL" id="CAJOBA010006431">
    <property type="protein sequence ID" value="CAF3772635.1"/>
    <property type="molecule type" value="Genomic_DNA"/>
</dbReference>
<gene>
    <name evidence="1" type="ORF">OVA965_LOCUS14671</name>
    <name evidence="2" type="ORF">TMI583_LOCUS14675</name>
</gene>
<comment type="caution">
    <text evidence="1">The sequence shown here is derived from an EMBL/GenBank/DDBJ whole genome shotgun (WGS) entry which is preliminary data.</text>
</comment>
<protein>
    <submittedName>
        <fullName evidence="1">Uncharacterized protein</fullName>
    </submittedName>
</protein>
<evidence type="ECO:0000313" key="1">
    <source>
        <dbReference type="EMBL" id="CAF1003320.1"/>
    </source>
</evidence>
<name>A0A8S2DQE6_9BILA</name>
<evidence type="ECO:0000313" key="2">
    <source>
        <dbReference type="EMBL" id="CAF3772635.1"/>
    </source>
</evidence>
<reference evidence="1" key="1">
    <citation type="submission" date="2021-02" db="EMBL/GenBank/DDBJ databases">
        <authorList>
            <person name="Nowell W R."/>
        </authorList>
    </citation>
    <scope>NUCLEOTIDE SEQUENCE</scope>
</reference>
<dbReference type="Proteomes" id="UP000682733">
    <property type="component" value="Unassembled WGS sequence"/>
</dbReference>
<dbReference type="Proteomes" id="UP000677228">
    <property type="component" value="Unassembled WGS sequence"/>
</dbReference>